<dbReference type="PROSITE" id="PS50911">
    <property type="entry name" value="CHAP"/>
    <property type="match status" value="1"/>
</dbReference>
<organism evidence="2 3">
    <name type="scientific">Paenibacillus prosopidis</name>
    <dbReference type="NCBI Taxonomy" id="630520"/>
    <lineage>
        <taxon>Bacteria</taxon>
        <taxon>Bacillati</taxon>
        <taxon>Bacillota</taxon>
        <taxon>Bacilli</taxon>
        <taxon>Bacillales</taxon>
        <taxon>Paenibacillaceae</taxon>
        <taxon>Paenibacillus</taxon>
    </lineage>
</organism>
<dbReference type="SUPFAM" id="SSF54001">
    <property type="entry name" value="Cysteine proteinases"/>
    <property type="match status" value="1"/>
</dbReference>
<keyword evidence="3" id="KW-1185">Reference proteome</keyword>
<accession>A0A368VM39</accession>
<dbReference type="Gene3D" id="3.90.1720.10">
    <property type="entry name" value="endopeptidase domain like (from Nostoc punctiforme)"/>
    <property type="match status" value="1"/>
</dbReference>
<reference evidence="2 3" key="1">
    <citation type="submission" date="2018-07" db="EMBL/GenBank/DDBJ databases">
        <title>Genomic Encyclopedia of Type Strains, Phase III (KMG-III): the genomes of soil and plant-associated and newly described type strains.</title>
        <authorList>
            <person name="Whitman W."/>
        </authorList>
    </citation>
    <scope>NUCLEOTIDE SEQUENCE [LARGE SCALE GENOMIC DNA]</scope>
    <source>
        <strain evidence="2 3">CECT 7506</strain>
    </source>
</reference>
<dbReference type="AlphaFoldDB" id="A0A368VM39"/>
<dbReference type="SUPFAM" id="SSF109604">
    <property type="entry name" value="HD-domain/PDEase-like"/>
    <property type="match status" value="1"/>
</dbReference>
<dbReference type="Pfam" id="PF05257">
    <property type="entry name" value="CHAP"/>
    <property type="match status" value="1"/>
</dbReference>
<evidence type="ECO:0000259" key="1">
    <source>
        <dbReference type="PROSITE" id="PS50911"/>
    </source>
</evidence>
<evidence type="ECO:0000313" key="2">
    <source>
        <dbReference type="EMBL" id="RCW40091.1"/>
    </source>
</evidence>
<gene>
    <name evidence="2" type="ORF">DFP97_1423</name>
</gene>
<dbReference type="InterPro" id="IPR038765">
    <property type="entry name" value="Papain-like_cys_pep_sf"/>
</dbReference>
<feature type="domain" description="Peptidase C51" evidence="1">
    <location>
        <begin position="204"/>
        <end position="343"/>
    </location>
</feature>
<protein>
    <submittedName>
        <fullName evidence="2">CHAP domain-containing protein</fullName>
    </submittedName>
</protein>
<dbReference type="EMBL" id="QPJD01000042">
    <property type="protein sequence ID" value="RCW40091.1"/>
    <property type="molecule type" value="Genomic_DNA"/>
</dbReference>
<sequence length="359" mass="41726">MIGERKKNKRLESIIILVDEMLFSIESIVNRHEATVYLYGVSTFASMLAMKRGQSPELAAIAGLLHDYYVFKTGIAEFPGPNSAETVRVIIRDIGMFTEEEQITVLRSIFYQDDSRRSHDPYEEIVKDAVILQLYFQSTVHRLPRMDVNRLRNVLGELEIQCEFIEELFHKEKETKPQLNEDKRLKLADIAEMLAGQDIIGVPGDERYREICRYWPDASIYKVLKNSWCAVFVYHSCRQAGFLLPIRYPNGSHRLAGVGAWLEWAQLPETGFFHHDEQDGFTPQRGDIVIYDKLLSDHPHDHIGIVLAVNEKEILVAEGNRDNKNYSSIFHRDRRRCILGYIRIDNNYQYYFSGDYNPL</sequence>
<name>A0A368VM39_9BACL</name>
<dbReference type="Proteomes" id="UP000252415">
    <property type="component" value="Unassembled WGS sequence"/>
</dbReference>
<dbReference type="RefSeq" id="WP_245976648.1">
    <property type="nucleotide sequence ID" value="NZ_QPJD01000042.1"/>
</dbReference>
<dbReference type="Gene3D" id="1.10.3210.10">
    <property type="entry name" value="Hypothetical protein af1432"/>
    <property type="match status" value="1"/>
</dbReference>
<proteinExistence type="predicted"/>
<evidence type="ECO:0000313" key="3">
    <source>
        <dbReference type="Proteomes" id="UP000252415"/>
    </source>
</evidence>
<dbReference type="InterPro" id="IPR007921">
    <property type="entry name" value="CHAP_dom"/>
</dbReference>
<comment type="caution">
    <text evidence="2">The sequence shown here is derived from an EMBL/GenBank/DDBJ whole genome shotgun (WGS) entry which is preliminary data.</text>
</comment>